<name>A0ABD1RAX9_9LAMI</name>
<dbReference type="PANTHER" id="PTHR47926:SF510">
    <property type="entry name" value="PENTATRICOPEPTIDE REPEAT-CONTAINING PROTEIN"/>
    <property type="match status" value="1"/>
</dbReference>
<feature type="region of interest" description="Disordered" evidence="3">
    <location>
        <begin position="1"/>
        <end position="45"/>
    </location>
</feature>
<dbReference type="FunFam" id="1.25.40.10:FF:000348">
    <property type="entry name" value="Pentatricopeptide repeat-containing protein chloroplastic"/>
    <property type="match status" value="1"/>
</dbReference>
<dbReference type="NCBIfam" id="TIGR00756">
    <property type="entry name" value="PPR"/>
    <property type="match status" value="4"/>
</dbReference>
<sequence>MSLPAFPAKPTTPQQLPPPPSPQHFLSSPTNTSPPISHHRKSSHSNEINITLEPTTASWTSSIAHHCKNGHLSKATSEFTRMRLCGVEPNYITFVTLFSGCAHFPSQQARNIGPSLHGYARKLGMDAYNVMVGTAVVGMYSKFGELGLARLSFDHMGVKNKVSWNTMIDGYMRSGKFEEAIKLFDEMPERDKVSWTALIGGFVKRGRFEEALEWFQEMLLSGLEPDYVTMVSVLSATANLGTLGLGLWLHRFVLIHDFKDNSRVNNSLIDMYCRCGCVELACQVFKNMPKRNLVSWNSILVGLATNGNANEALEYFDLMQKDVLEPDGVSFTAALTACSHAGLVNEGLELFDAMKKVFKITPSIEHYGCIVDLYSRAGRLSEALQVIEKMPMRPNAVVVGSLLAACRTRGDINLAERLMNYVYDLDPSGDSNYVLLSNIYAALGSWRGASNMRMKMKELGIQKRPGISSIEVDGVVHEFMAGDLSHVDAEHIYETLEQLSLELRISGYAPEIDLGESYDFDY</sequence>
<feature type="repeat" description="PPR" evidence="2">
    <location>
        <begin position="55"/>
        <end position="89"/>
    </location>
</feature>
<dbReference type="PROSITE" id="PS51375">
    <property type="entry name" value="PPR"/>
    <property type="match status" value="6"/>
</dbReference>
<dbReference type="Proteomes" id="UP001604336">
    <property type="component" value="Unassembled WGS sequence"/>
</dbReference>
<dbReference type="FunFam" id="1.25.40.10:FF:000184">
    <property type="entry name" value="Pentatricopeptide repeat-containing protein, chloroplastic"/>
    <property type="match status" value="1"/>
</dbReference>
<dbReference type="InterPro" id="IPR046960">
    <property type="entry name" value="PPR_At4g14850-like_plant"/>
</dbReference>
<comment type="caution">
    <text evidence="4">The sequence shown here is derived from an EMBL/GenBank/DDBJ whole genome shotgun (WGS) entry which is preliminary data.</text>
</comment>
<feature type="repeat" description="PPR" evidence="2">
    <location>
        <begin position="261"/>
        <end position="291"/>
    </location>
</feature>
<dbReference type="SUPFAM" id="SSF48452">
    <property type="entry name" value="TPR-like"/>
    <property type="match status" value="1"/>
</dbReference>
<dbReference type="Pfam" id="PF01535">
    <property type="entry name" value="PPR"/>
    <property type="match status" value="2"/>
</dbReference>
<protein>
    <submittedName>
        <fullName evidence="4">Pentatricopeptide repeat-containing protein</fullName>
    </submittedName>
</protein>
<feature type="repeat" description="PPR" evidence="2">
    <location>
        <begin position="292"/>
        <end position="326"/>
    </location>
</feature>
<evidence type="ECO:0000256" key="2">
    <source>
        <dbReference type="PROSITE-ProRule" id="PRU00708"/>
    </source>
</evidence>
<accession>A0ABD1RAX9</accession>
<gene>
    <name evidence="4" type="ORF">Adt_30318</name>
</gene>
<keyword evidence="1" id="KW-0677">Repeat</keyword>
<dbReference type="Gene3D" id="1.25.40.10">
    <property type="entry name" value="Tetratricopeptide repeat domain"/>
    <property type="match status" value="4"/>
</dbReference>
<dbReference type="Pfam" id="PF20431">
    <property type="entry name" value="E_motif"/>
    <property type="match status" value="1"/>
</dbReference>
<evidence type="ECO:0000256" key="1">
    <source>
        <dbReference type="ARBA" id="ARBA00022737"/>
    </source>
</evidence>
<proteinExistence type="predicted"/>
<feature type="repeat" description="PPR" evidence="2">
    <location>
        <begin position="191"/>
        <end position="225"/>
    </location>
</feature>
<dbReference type="InterPro" id="IPR011990">
    <property type="entry name" value="TPR-like_helical_dom_sf"/>
</dbReference>
<dbReference type="Pfam" id="PF13041">
    <property type="entry name" value="PPR_2"/>
    <property type="match status" value="3"/>
</dbReference>
<organism evidence="4 5">
    <name type="scientific">Abeliophyllum distichum</name>
    <dbReference type="NCBI Taxonomy" id="126358"/>
    <lineage>
        <taxon>Eukaryota</taxon>
        <taxon>Viridiplantae</taxon>
        <taxon>Streptophyta</taxon>
        <taxon>Embryophyta</taxon>
        <taxon>Tracheophyta</taxon>
        <taxon>Spermatophyta</taxon>
        <taxon>Magnoliopsida</taxon>
        <taxon>eudicotyledons</taxon>
        <taxon>Gunneridae</taxon>
        <taxon>Pentapetalae</taxon>
        <taxon>asterids</taxon>
        <taxon>lamiids</taxon>
        <taxon>Lamiales</taxon>
        <taxon>Oleaceae</taxon>
        <taxon>Forsythieae</taxon>
        <taxon>Abeliophyllum</taxon>
    </lineage>
</organism>
<feature type="repeat" description="PPR" evidence="2">
    <location>
        <begin position="160"/>
        <end position="190"/>
    </location>
</feature>
<feature type="repeat" description="PPR" evidence="2">
    <location>
        <begin position="363"/>
        <end position="393"/>
    </location>
</feature>
<evidence type="ECO:0000313" key="5">
    <source>
        <dbReference type="Proteomes" id="UP001604336"/>
    </source>
</evidence>
<dbReference type="InterPro" id="IPR046848">
    <property type="entry name" value="E_motif"/>
</dbReference>
<evidence type="ECO:0000313" key="4">
    <source>
        <dbReference type="EMBL" id="KAL2485562.1"/>
    </source>
</evidence>
<dbReference type="PANTHER" id="PTHR47926">
    <property type="entry name" value="PENTATRICOPEPTIDE REPEAT-CONTAINING PROTEIN"/>
    <property type="match status" value="1"/>
</dbReference>
<keyword evidence="5" id="KW-1185">Reference proteome</keyword>
<reference evidence="5" key="1">
    <citation type="submission" date="2024-07" db="EMBL/GenBank/DDBJ databases">
        <title>Two chromosome-level genome assemblies of Korean endemic species Abeliophyllum distichum and Forsythia ovata (Oleaceae).</title>
        <authorList>
            <person name="Jang H."/>
        </authorList>
    </citation>
    <scope>NUCLEOTIDE SEQUENCE [LARGE SCALE GENOMIC DNA]</scope>
</reference>
<dbReference type="EMBL" id="JBFOLK010000009">
    <property type="protein sequence ID" value="KAL2485562.1"/>
    <property type="molecule type" value="Genomic_DNA"/>
</dbReference>
<dbReference type="InterPro" id="IPR002885">
    <property type="entry name" value="PPR_rpt"/>
</dbReference>
<evidence type="ECO:0000256" key="3">
    <source>
        <dbReference type="SAM" id="MobiDB-lite"/>
    </source>
</evidence>
<dbReference type="AlphaFoldDB" id="A0ABD1RAX9"/>